<feature type="region of interest" description="Disordered" evidence="1">
    <location>
        <begin position="1"/>
        <end position="62"/>
    </location>
</feature>
<feature type="non-terminal residue" evidence="2">
    <location>
        <position position="130"/>
    </location>
</feature>
<protein>
    <submittedName>
        <fullName evidence="2">Uncharacterized protein</fullName>
    </submittedName>
</protein>
<feature type="compositionally biased region" description="Polar residues" evidence="1">
    <location>
        <begin position="25"/>
        <end position="50"/>
    </location>
</feature>
<dbReference type="Proteomes" id="UP000823775">
    <property type="component" value="Unassembled WGS sequence"/>
</dbReference>
<accession>A0ABS8UNY9</accession>
<comment type="caution">
    <text evidence="2">The sequence shown here is derived from an EMBL/GenBank/DDBJ whole genome shotgun (WGS) entry which is preliminary data.</text>
</comment>
<feature type="region of interest" description="Disordered" evidence="1">
    <location>
        <begin position="106"/>
        <end position="130"/>
    </location>
</feature>
<feature type="compositionally biased region" description="Basic and acidic residues" evidence="1">
    <location>
        <begin position="1"/>
        <end position="11"/>
    </location>
</feature>
<gene>
    <name evidence="2" type="ORF">HAX54_018206</name>
</gene>
<keyword evidence="3" id="KW-1185">Reference proteome</keyword>
<name>A0ABS8UNY9_DATST</name>
<dbReference type="EMBL" id="JACEIK010002237">
    <property type="protein sequence ID" value="MCD9559878.1"/>
    <property type="molecule type" value="Genomic_DNA"/>
</dbReference>
<evidence type="ECO:0000313" key="2">
    <source>
        <dbReference type="EMBL" id="MCD9559878.1"/>
    </source>
</evidence>
<proteinExistence type="predicted"/>
<evidence type="ECO:0000313" key="3">
    <source>
        <dbReference type="Proteomes" id="UP000823775"/>
    </source>
</evidence>
<organism evidence="2 3">
    <name type="scientific">Datura stramonium</name>
    <name type="common">Jimsonweed</name>
    <name type="synonym">Common thornapple</name>
    <dbReference type="NCBI Taxonomy" id="4076"/>
    <lineage>
        <taxon>Eukaryota</taxon>
        <taxon>Viridiplantae</taxon>
        <taxon>Streptophyta</taxon>
        <taxon>Embryophyta</taxon>
        <taxon>Tracheophyta</taxon>
        <taxon>Spermatophyta</taxon>
        <taxon>Magnoliopsida</taxon>
        <taxon>eudicotyledons</taxon>
        <taxon>Gunneridae</taxon>
        <taxon>Pentapetalae</taxon>
        <taxon>asterids</taxon>
        <taxon>lamiids</taxon>
        <taxon>Solanales</taxon>
        <taxon>Solanaceae</taxon>
        <taxon>Solanoideae</taxon>
        <taxon>Datureae</taxon>
        <taxon>Datura</taxon>
    </lineage>
</organism>
<sequence>MTLDGELHTSTEEAIQSWPKLNLTKMDNPTAQKDHNINPNIRSLNSQNPKDGSRIPTQKLDLNPVDNDKSILVIQEIRLQEQGYGYEEGHIQDMVMEEKREVSIDSLSKDDPIRAPVETPLQMNLGGEGK</sequence>
<evidence type="ECO:0000256" key="1">
    <source>
        <dbReference type="SAM" id="MobiDB-lite"/>
    </source>
</evidence>
<reference evidence="2 3" key="1">
    <citation type="journal article" date="2021" name="BMC Genomics">
        <title>Datura genome reveals duplications of psychoactive alkaloid biosynthetic genes and high mutation rate following tissue culture.</title>
        <authorList>
            <person name="Rajewski A."/>
            <person name="Carter-House D."/>
            <person name="Stajich J."/>
            <person name="Litt A."/>
        </authorList>
    </citation>
    <scope>NUCLEOTIDE SEQUENCE [LARGE SCALE GENOMIC DNA]</scope>
    <source>
        <strain evidence="2">AR-01</strain>
    </source>
</reference>